<organism evidence="12 13">
    <name type="scientific">Neodothiora populina</name>
    <dbReference type="NCBI Taxonomy" id="2781224"/>
    <lineage>
        <taxon>Eukaryota</taxon>
        <taxon>Fungi</taxon>
        <taxon>Dikarya</taxon>
        <taxon>Ascomycota</taxon>
        <taxon>Pezizomycotina</taxon>
        <taxon>Dothideomycetes</taxon>
        <taxon>Dothideomycetidae</taxon>
        <taxon>Dothideales</taxon>
        <taxon>Dothioraceae</taxon>
        <taxon>Neodothiora</taxon>
    </lineage>
</organism>
<dbReference type="PANTHER" id="PTHR45711">
    <property type="entry name" value="CHLORIDE CHANNEL PROTEIN"/>
    <property type="match status" value="1"/>
</dbReference>
<proteinExistence type="inferred from homology"/>
<evidence type="ECO:0000256" key="1">
    <source>
        <dbReference type="ARBA" id="ARBA00004141"/>
    </source>
</evidence>
<evidence type="ECO:0000256" key="4">
    <source>
        <dbReference type="ARBA" id="ARBA00022989"/>
    </source>
</evidence>
<dbReference type="Proteomes" id="UP001562354">
    <property type="component" value="Unassembled WGS sequence"/>
</dbReference>
<keyword evidence="4 9" id="KW-1133">Transmembrane helix</keyword>
<feature type="transmembrane region" description="Helical" evidence="9">
    <location>
        <begin position="182"/>
        <end position="201"/>
    </location>
</feature>
<feature type="domain" description="CBS" evidence="11">
    <location>
        <begin position="722"/>
        <end position="779"/>
    </location>
</feature>
<reference evidence="12 13" key="1">
    <citation type="submission" date="2024-07" db="EMBL/GenBank/DDBJ databases">
        <title>Draft sequence of the Neodothiora populina.</title>
        <authorList>
            <person name="Drown D.D."/>
            <person name="Schuette U.S."/>
            <person name="Buechlein A.B."/>
            <person name="Rusch D.R."/>
            <person name="Winton L.W."/>
            <person name="Adams G.A."/>
        </authorList>
    </citation>
    <scope>NUCLEOTIDE SEQUENCE [LARGE SCALE GENOMIC DNA]</scope>
    <source>
        <strain evidence="12 13">CPC 39397</strain>
    </source>
</reference>
<comment type="similarity">
    <text evidence="9">Belongs to the chloride channel (TC 2.A.49) family.</text>
</comment>
<feature type="transmembrane region" description="Helical" evidence="9">
    <location>
        <begin position="525"/>
        <end position="548"/>
    </location>
</feature>
<evidence type="ECO:0000313" key="12">
    <source>
        <dbReference type="EMBL" id="KAL1311805.1"/>
    </source>
</evidence>
<dbReference type="CDD" id="cd04591">
    <property type="entry name" value="CBS_pair_voltage-gated_CLC_euk_bac"/>
    <property type="match status" value="1"/>
</dbReference>
<dbReference type="GeneID" id="95975588"/>
<feature type="compositionally biased region" description="Basic and acidic residues" evidence="10">
    <location>
        <begin position="831"/>
        <end position="841"/>
    </location>
</feature>
<dbReference type="PANTHER" id="PTHR45711:SF9">
    <property type="entry name" value="ANION_PROTON EXCHANGE TRANSPORTER GEF1"/>
    <property type="match status" value="1"/>
</dbReference>
<dbReference type="InterPro" id="IPR046342">
    <property type="entry name" value="CBS_dom_sf"/>
</dbReference>
<dbReference type="Gene3D" id="3.10.580.20">
    <property type="match status" value="1"/>
</dbReference>
<comment type="subcellular location">
    <subcellularLocation>
        <location evidence="1 9">Membrane</location>
        <topology evidence="1 9">Multi-pass membrane protein</topology>
    </subcellularLocation>
</comment>
<keyword evidence="8" id="KW-0129">CBS domain</keyword>
<dbReference type="InterPro" id="IPR000644">
    <property type="entry name" value="CBS_dom"/>
</dbReference>
<keyword evidence="5 9" id="KW-0406">Ion transport</keyword>
<name>A0ABR3PQH2_9PEZI</name>
<keyword evidence="13" id="KW-1185">Reference proteome</keyword>
<feature type="transmembrane region" description="Helical" evidence="9">
    <location>
        <begin position="554"/>
        <end position="571"/>
    </location>
</feature>
<protein>
    <recommendedName>
        <fullName evidence="9">Chloride channel protein</fullName>
    </recommendedName>
</protein>
<accession>A0ABR3PQH2</accession>
<evidence type="ECO:0000256" key="9">
    <source>
        <dbReference type="RuleBase" id="RU361221"/>
    </source>
</evidence>
<dbReference type="Gene3D" id="1.10.3080.10">
    <property type="entry name" value="Clc chloride channel"/>
    <property type="match status" value="1"/>
</dbReference>
<sequence>MSGVSSSMPTPPIPRRPSLGTSLSGRSSLNRRITTLSVVEEGHVQDVNPEDQVVAEEIDEIKRYEDFTTIDWVRDAAREQQRRKTTRLLNLSNESGRGPGGAWRRKLWESYDAGQAWIVVSLVGIAIGLIAACLNIITEWLSDIKLGYCTTAFYLNESFCCWGAEDGCEEWHPWSSHTLVNYVLYIIFSTSFAFTSARLVKSFAPYAAGSGISEIKCISAGFVMKGFLGSWTLLIKSTCLPLAIASGLSVGKEGPSVHYAVCVGNVISRFFDKYKRNAAKTREILSACAAAGVAVAFGSPIGGVLFSLEEMSNYFPLKTMWRSYFCALVATAVLAAMNPFRTGQLVMFTVSYDREWHFFELPFYILVGIFGGLYGAFVIKWNLRAQAFRKRYLTKYAILEATLLATFTAIVCYPNKFLRIDMTESMEILFLECEGGHDYDKVCDRSNRWNMVFSLAVATVLRVFLVIISYGCKVPAGIFVPSMAIGASFGRMVGILVQAIHEANPNSSYFAACTPDVPCITPGTYAFLGAAAALSGIMHITVSVVVIMFELTGALTYILPTMIVVGVTKAVSERFGKGGIADRMIWFSGFPFLDNKEDHVFNVPVSTVATSVSSLKCLSTSGMSFSEVERLLHDNTFSGFPIVEDHLSMILVAYIGRTELRYALDRAKRERHVPMHAKCSFAGNSTASRNPSMTPTTPAPVISFDDDGDTSGDMTIDFCRFIDKTPISVHPHLPLETTMELFKKLGPRVILLEHRGRLHGLVTVKDCLKYQFQAEAHENPRDDSGLKEGQERLWQIMKKTAGYVGAKLGLSKMTRIGHVRLNSTDHFSSPRSEDPSQERTTHRVHGSMSQGLELDDR</sequence>
<dbReference type="EMBL" id="JBFMKM010000001">
    <property type="protein sequence ID" value="KAL1311805.1"/>
    <property type="molecule type" value="Genomic_DNA"/>
</dbReference>
<feature type="transmembrane region" description="Helical" evidence="9">
    <location>
        <begin position="361"/>
        <end position="381"/>
    </location>
</feature>
<feature type="transmembrane region" description="Helical" evidence="9">
    <location>
        <begin position="393"/>
        <end position="413"/>
    </location>
</feature>
<dbReference type="RefSeq" id="XP_069204654.1">
    <property type="nucleotide sequence ID" value="XM_069341144.1"/>
</dbReference>
<feature type="region of interest" description="Disordered" evidence="10">
    <location>
        <begin position="1"/>
        <end position="26"/>
    </location>
</feature>
<comment type="caution">
    <text evidence="12">The sequence shown here is derived from an EMBL/GenBank/DDBJ whole genome shotgun (WGS) entry which is preliminary data.</text>
</comment>
<evidence type="ECO:0000256" key="6">
    <source>
        <dbReference type="ARBA" id="ARBA00023136"/>
    </source>
</evidence>
<keyword evidence="3 9" id="KW-0812">Transmembrane</keyword>
<dbReference type="InterPro" id="IPR001807">
    <property type="entry name" value="ClC"/>
</dbReference>
<feature type="compositionally biased region" description="Polar residues" evidence="10">
    <location>
        <begin position="821"/>
        <end position="830"/>
    </location>
</feature>
<dbReference type="PRINTS" id="PR00762">
    <property type="entry name" value="CLCHANNEL"/>
</dbReference>
<feature type="compositionally biased region" description="Low complexity" evidence="10">
    <location>
        <begin position="16"/>
        <end position="26"/>
    </location>
</feature>
<dbReference type="Pfam" id="PF00654">
    <property type="entry name" value="Voltage_CLC"/>
    <property type="match status" value="1"/>
</dbReference>
<dbReference type="PROSITE" id="PS51371">
    <property type="entry name" value="CBS"/>
    <property type="match status" value="1"/>
</dbReference>
<dbReference type="SUPFAM" id="SSF81340">
    <property type="entry name" value="Clc chloride channel"/>
    <property type="match status" value="1"/>
</dbReference>
<evidence type="ECO:0000256" key="10">
    <source>
        <dbReference type="SAM" id="MobiDB-lite"/>
    </source>
</evidence>
<dbReference type="SUPFAM" id="SSF54631">
    <property type="entry name" value="CBS-domain pair"/>
    <property type="match status" value="1"/>
</dbReference>
<evidence type="ECO:0000259" key="11">
    <source>
        <dbReference type="PROSITE" id="PS51371"/>
    </source>
</evidence>
<keyword evidence="6 9" id="KW-0472">Membrane</keyword>
<feature type="transmembrane region" description="Helical" evidence="9">
    <location>
        <begin position="114"/>
        <end position="137"/>
    </location>
</feature>
<evidence type="ECO:0000256" key="7">
    <source>
        <dbReference type="ARBA" id="ARBA00023214"/>
    </source>
</evidence>
<evidence type="ECO:0000256" key="2">
    <source>
        <dbReference type="ARBA" id="ARBA00022448"/>
    </source>
</evidence>
<feature type="transmembrane region" description="Helical" evidence="9">
    <location>
        <begin position="476"/>
        <end position="497"/>
    </location>
</feature>
<dbReference type="Gene3D" id="3.90.1280.20">
    <property type="match status" value="1"/>
</dbReference>
<keyword evidence="7 9" id="KW-0868">Chloride</keyword>
<feature type="transmembrane region" description="Helical" evidence="9">
    <location>
        <begin position="451"/>
        <end position="470"/>
    </location>
</feature>
<comment type="caution">
    <text evidence="9">Lacks conserved residue(s) required for the propagation of feature annotation.</text>
</comment>
<evidence type="ECO:0000256" key="8">
    <source>
        <dbReference type="PROSITE-ProRule" id="PRU00703"/>
    </source>
</evidence>
<gene>
    <name evidence="12" type="ORF">AAFC00_001885</name>
</gene>
<evidence type="ECO:0000256" key="3">
    <source>
        <dbReference type="ARBA" id="ARBA00022692"/>
    </source>
</evidence>
<evidence type="ECO:0000256" key="5">
    <source>
        <dbReference type="ARBA" id="ARBA00023065"/>
    </source>
</evidence>
<feature type="region of interest" description="Disordered" evidence="10">
    <location>
        <begin position="821"/>
        <end position="857"/>
    </location>
</feature>
<feature type="transmembrane region" description="Helical" evidence="9">
    <location>
        <begin position="284"/>
        <end position="308"/>
    </location>
</feature>
<keyword evidence="2 9" id="KW-0813">Transport</keyword>
<dbReference type="InterPro" id="IPR014743">
    <property type="entry name" value="Cl-channel_core"/>
</dbReference>
<evidence type="ECO:0000313" key="13">
    <source>
        <dbReference type="Proteomes" id="UP001562354"/>
    </source>
</evidence>
<dbReference type="Pfam" id="PF00571">
    <property type="entry name" value="CBS"/>
    <property type="match status" value="1"/>
</dbReference>
<dbReference type="CDD" id="cd03684">
    <property type="entry name" value="ClC_3_like"/>
    <property type="match status" value="1"/>
</dbReference>